<dbReference type="PANTHER" id="PTHR24322:SF736">
    <property type="entry name" value="RETINOL DEHYDROGENASE 10"/>
    <property type="match status" value="1"/>
</dbReference>
<dbReference type="InterPro" id="IPR002347">
    <property type="entry name" value="SDR_fam"/>
</dbReference>
<evidence type="ECO:0000256" key="2">
    <source>
        <dbReference type="ARBA" id="ARBA00023002"/>
    </source>
</evidence>
<keyword evidence="2" id="KW-0560">Oxidoreductase</keyword>
<sequence length="277" mass="28510">MNALALSGVAVAITGGARGIGRATAKAFIAEGARVYIGDLDADLAETTADELGCQGVGLDVRSRASFTEFLAGVDGPLQVLVNNAGIMPAGRFVDELDAVTDSIVDVNLNGVLRGTKLALPGMLENGSGHIVNVASYLGRVPAAGLATYCATKHAVVGFSESLRDELDGTGVTVTVVLPSAVRTDLVSGVKLGGVLPTVDPKEIADAVVSSCRSRPAIVAVPGWMRSYETAAALVPDRLLGAVRGRLTRQRVLQALDTDARAAYDARIRRDAGASDS</sequence>
<dbReference type="EMBL" id="BPRH01000685">
    <property type="protein sequence ID" value="GJF10461.1"/>
    <property type="molecule type" value="Genomic_DNA"/>
</dbReference>
<dbReference type="PRINTS" id="PR00080">
    <property type="entry name" value="SDRFAMILY"/>
</dbReference>
<dbReference type="PANTHER" id="PTHR24322">
    <property type="entry name" value="PKSB"/>
    <property type="match status" value="1"/>
</dbReference>
<gene>
    <name evidence="4" type="ORF">NGTWS1702_06260</name>
</gene>
<comment type="caution">
    <text evidence="4">The sequence shown here is derived from an EMBL/GenBank/DDBJ whole genome shotgun (WGS) entry which is preliminary data.</text>
</comment>
<organism evidence="4 5">
    <name type="scientific">Mycolicibacterium cyprinidarum</name>
    <dbReference type="NCBI Taxonomy" id="2860311"/>
    <lineage>
        <taxon>Bacteria</taxon>
        <taxon>Bacillati</taxon>
        <taxon>Actinomycetota</taxon>
        <taxon>Actinomycetes</taxon>
        <taxon>Mycobacteriales</taxon>
        <taxon>Mycobacteriaceae</taxon>
        <taxon>Mycolicibacterium</taxon>
    </lineage>
</organism>
<dbReference type="PROSITE" id="PS00061">
    <property type="entry name" value="ADH_SHORT"/>
    <property type="match status" value="1"/>
</dbReference>
<keyword evidence="5" id="KW-1185">Reference proteome</keyword>
<evidence type="ECO:0000256" key="1">
    <source>
        <dbReference type="ARBA" id="ARBA00006484"/>
    </source>
</evidence>
<dbReference type="Pfam" id="PF00106">
    <property type="entry name" value="adh_short"/>
    <property type="match status" value="1"/>
</dbReference>
<dbReference type="SUPFAM" id="SSF51735">
    <property type="entry name" value="NAD(P)-binding Rossmann-fold domains"/>
    <property type="match status" value="1"/>
</dbReference>
<protein>
    <submittedName>
        <fullName evidence="4">Short chain dehydrogenase/reductase</fullName>
    </submittedName>
</protein>
<dbReference type="PRINTS" id="PR00081">
    <property type="entry name" value="GDHRDH"/>
</dbReference>
<dbReference type="InterPro" id="IPR020904">
    <property type="entry name" value="Sc_DH/Rdtase_CS"/>
</dbReference>
<evidence type="ECO:0000313" key="5">
    <source>
        <dbReference type="Proteomes" id="UP001060504"/>
    </source>
</evidence>
<dbReference type="NCBIfam" id="NF005878">
    <property type="entry name" value="PRK07825.1"/>
    <property type="match status" value="1"/>
</dbReference>
<evidence type="ECO:0000256" key="3">
    <source>
        <dbReference type="RuleBase" id="RU000363"/>
    </source>
</evidence>
<accession>A0ABQ4V5G5</accession>
<dbReference type="Gene3D" id="3.40.50.720">
    <property type="entry name" value="NAD(P)-binding Rossmann-like Domain"/>
    <property type="match status" value="1"/>
</dbReference>
<dbReference type="Proteomes" id="UP001060504">
    <property type="component" value="Unassembled WGS sequence"/>
</dbReference>
<dbReference type="InterPro" id="IPR036291">
    <property type="entry name" value="NAD(P)-bd_dom_sf"/>
</dbReference>
<proteinExistence type="inferred from homology"/>
<comment type="similarity">
    <text evidence="1 3">Belongs to the short-chain dehydrogenases/reductases (SDR) family.</text>
</comment>
<name>A0ABQ4V5G5_9MYCO</name>
<dbReference type="CDD" id="cd05233">
    <property type="entry name" value="SDR_c"/>
    <property type="match status" value="1"/>
</dbReference>
<evidence type="ECO:0000313" key="4">
    <source>
        <dbReference type="EMBL" id="GJF10461.1"/>
    </source>
</evidence>
<reference evidence="4 5" key="1">
    <citation type="submission" date="2021-08" db="EMBL/GenBank/DDBJ databases">
        <title>Draft genome sequence of Mycolicibacterium sp. NGTWS1702 strain.</title>
        <authorList>
            <person name="Matsumoto M."/>
            <person name="Tang B.C.C."/>
            <person name="Machida Y."/>
            <person name="Matoyama H."/>
            <person name="Kishihara T."/>
            <person name="Sato S."/>
            <person name="Kondo I."/>
            <person name="Sano M."/>
            <person name="Kato G."/>
        </authorList>
    </citation>
    <scope>NUCLEOTIDE SEQUENCE [LARGE SCALE GENOMIC DNA]</scope>
    <source>
        <strain evidence="4 5">NGTWSNA01</strain>
    </source>
</reference>